<dbReference type="InterPro" id="IPR036163">
    <property type="entry name" value="HMA_dom_sf"/>
</dbReference>
<evidence type="ECO:0000313" key="3">
    <source>
        <dbReference type="Proteomes" id="UP000808349"/>
    </source>
</evidence>
<dbReference type="SUPFAM" id="SSF55008">
    <property type="entry name" value="HMA, heavy metal-associated domain"/>
    <property type="match status" value="1"/>
</dbReference>
<dbReference type="Gene3D" id="3.30.70.100">
    <property type="match status" value="1"/>
</dbReference>
<dbReference type="Pfam" id="PF00403">
    <property type="entry name" value="HMA"/>
    <property type="match status" value="1"/>
</dbReference>
<proteinExistence type="predicted"/>
<organism evidence="2 3">
    <name type="scientific">Candidatus Defluviibacterium haderslevense</name>
    <dbReference type="NCBI Taxonomy" id="2981993"/>
    <lineage>
        <taxon>Bacteria</taxon>
        <taxon>Pseudomonadati</taxon>
        <taxon>Bacteroidota</taxon>
        <taxon>Saprospiria</taxon>
        <taxon>Saprospirales</taxon>
        <taxon>Saprospiraceae</taxon>
        <taxon>Candidatus Defluviibacterium</taxon>
    </lineage>
</organism>
<dbReference type="InterPro" id="IPR006121">
    <property type="entry name" value="HMA_dom"/>
</dbReference>
<gene>
    <name evidence="2" type="ORF">IPO85_04100</name>
</gene>
<dbReference type="Proteomes" id="UP000808349">
    <property type="component" value="Unassembled WGS sequence"/>
</dbReference>
<dbReference type="EMBL" id="JADKFW010000004">
    <property type="protein sequence ID" value="MBK9716692.1"/>
    <property type="molecule type" value="Genomic_DNA"/>
</dbReference>
<feature type="domain" description="HMA" evidence="1">
    <location>
        <begin position="14"/>
        <end position="66"/>
    </location>
</feature>
<accession>A0A9D7S7R1</accession>
<evidence type="ECO:0000259" key="1">
    <source>
        <dbReference type="Pfam" id="PF00403"/>
    </source>
</evidence>
<dbReference type="GO" id="GO:0046872">
    <property type="term" value="F:metal ion binding"/>
    <property type="evidence" value="ECO:0007669"/>
    <property type="project" value="InterPro"/>
</dbReference>
<evidence type="ECO:0000313" key="2">
    <source>
        <dbReference type="EMBL" id="MBK9716692.1"/>
    </source>
</evidence>
<comment type="caution">
    <text evidence="2">The sequence shown here is derived from an EMBL/GenBank/DDBJ whole genome shotgun (WGS) entry which is preliminary data.</text>
</comment>
<reference evidence="2 3" key="1">
    <citation type="submission" date="2020-10" db="EMBL/GenBank/DDBJ databases">
        <title>Connecting structure to function with the recovery of over 1000 high-quality activated sludge metagenome-assembled genomes encoding full-length rRNA genes using long-read sequencing.</title>
        <authorList>
            <person name="Singleton C.M."/>
            <person name="Petriglieri F."/>
            <person name="Kristensen J.M."/>
            <person name="Kirkegaard R.H."/>
            <person name="Michaelsen T.Y."/>
            <person name="Andersen M.H."/>
            <person name="Karst S.M."/>
            <person name="Dueholm M.S."/>
            <person name="Nielsen P.H."/>
            <person name="Albertsen M."/>
        </authorList>
    </citation>
    <scope>NUCLEOTIDE SEQUENCE [LARGE SCALE GENOMIC DNA]</scope>
    <source>
        <strain evidence="2">Ribe_18-Q3-R11-54_BAT3C.373</strain>
    </source>
</reference>
<name>A0A9D7S7R1_9BACT</name>
<protein>
    <submittedName>
        <fullName evidence="2">Heavy-metal-associated domain-containing protein</fullName>
    </submittedName>
</protein>
<sequence>MSQISKTIEVSGNCKMCKKQIERAGKIKGVSDINWDIQSHLLTISYDSLKTSMDKIQLRIAAAGYDTPLFNANDETYSKLHACCQYPRKKE</sequence>
<dbReference type="AlphaFoldDB" id="A0A9D7S7R1"/>